<dbReference type="Gene3D" id="3.40.50.10810">
    <property type="entry name" value="Tandem AAA-ATPase domain"/>
    <property type="match status" value="1"/>
</dbReference>
<dbReference type="SUPFAM" id="SSF52540">
    <property type="entry name" value="P-loop containing nucleoside triphosphate hydrolases"/>
    <property type="match status" value="1"/>
</dbReference>
<feature type="domain" description="Helicase C-terminal" evidence="3">
    <location>
        <begin position="555"/>
        <end position="712"/>
    </location>
</feature>
<reference evidence="4" key="1">
    <citation type="submission" date="2022-12" db="EMBL/GenBank/DDBJ databases">
        <authorList>
            <person name="Krivoruchko A.V."/>
            <person name="Elkin A."/>
        </authorList>
    </citation>
    <scope>NUCLEOTIDE SEQUENCE</scope>
    <source>
        <strain evidence="4">IEGM 1388</strain>
    </source>
</reference>
<dbReference type="SMART" id="SM00490">
    <property type="entry name" value="HELICc"/>
    <property type="match status" value="1"/>
</dbReference>
<dbReference type="RefSeq" id="WP_301573029.1">
    <property type="nucleotide sequence ID" value="NZ_JAPWIE010000006.1"/>
</dbReference>
<dbReference type="InterPro" id="IPR038718">
    <property type="entry name" value="SNF2-like_sf"/>
</dbReference>
<accession>A0ABT4MZ18</accession>
<name>A0ABT4MZ18_GORRU</name>
<evidence type="ECO:0000259" key="2">
    <source>
        <dbReference type="PROSITE" id="PS51192"/>
    </source>
</evidence>
<evidence type="ECO:0000313" key="5">
    <source>
        <dbReference type="Proteomes" id="UP001067235"/>
    </source>
</evidence>
<dbReference type="EMBL" id="JAPWIE010000006">
    <property type="protein sequence ID" value="MCZ4552243.1"/>
    <property type="molecule type" value="Genomic_DNA"/>
</dbReference>
<dbReference type="PROSITE" id="PS51194">
    <property type="entry name" value="HELICASE_CTER"/>
    <property type="match status" value="1"/>
</dbReference>
<sequence length="1077" mass="119495">MVLHPGNMVTYPFSPGIGRVAEINGEQAKIEYFESAHEPVADFVWRNVADVRRVRLGKQTRVYFTDGDGRWRTGRVVGDDNLAVYYVRVPNRKYDIDIAENKLRVRWEMAPQDPLQVLLSGANENPRLRDAREPVRQLLLAERAATDSATGIMSSGVEIHAHQVSAALRIIRDPVQRYLLADEVGMGKTIQAGMVMRQLLIDEPRRRIGVIVPDALVAQWRSELLEKFYLADFLDEVGELPFQIFPHSAPNRWKPLEGVDLLVVDEAHLLARVALPTESPYAELAELAHATPRILMLSATPFSRGVTTHLALLHLLDPQLFRWAEKDNFAKLLDARHELALAVFGLDEEPDPDNPELLQLQLEEVQRLLPSDETLRDAMEHAVTAVRAGDGQPDNSELEAMRTAVASVRTHISETYRLHHRVIRNRRHVIEKQKLDDEGLLTPFEFTGRTRPRVVRLESEEANAGASAVAAWVDRCAAAILDNGLDPDPYGRVLGVLVSRLGGPVRDLVDALGYRADGADGGILSSEEKATLDTAPVLEFESRIVHALRTADADGVEVLANAIEKNCQSSQRAIVFCGRGTLAADLTDRLRQEQVRAYGHLEEQTEAEREESTSKWRTTGGVLVVDETGDVGRNFQEADRAFHVRLPANPNSLEQRIGRVDRYGRHRSAQQYIIADRDPDGLLTAWAKVLASGFEIFNVSISTLQEVVDDLAADLWTTVLTGGIEDFAERQNNIVDILRREKRRVNELDALESGYGAHTDGEAMALAIGRYELGSNGIAEKFKQLIVGADGFRLTSMSNRDDSVTFDRDARDSPLLSPRLQGKIDTSAESRTGFFDRRDSVKKPSRRLFRRGNPFIDGLEALLGIDDRGQAVAMWRLNQRWPNEPVIFFGFDFLIETDLRPVLELLKDRPEVGPIARRRADAAFAPQHRRVWIPTHTLVPVADPKFVNYLSQPYSKGRDQNLNPDRVSALHSLLGGEQNLEPVAESCITAARENVKNVADVSAAAEAAVSRIRRETGVVLAQSRARSKAGGLVADPTALDGEVAIGRAIEAGVSEPAISLSAVSCVVVSAKSWADYV</sequence>
<dbReference type="Gene3D" id="3.40.50.300">
    <property type="entry name" value="P-loop containing nucleotide triphosphate hydrolases"/>
    <property type="match status" value="1"/>
</dbReference>
<dbReference type="PANTHER" id="PTHR45766:SF6">
    <property type="entry name" value="SWI_SNF-RELATED MATRIX-ASSOCIATED ACTIN-DEPENDENT REGULATOR OF CHROMATIN SUBFAMILY A-LIKE PROTEIN 1"/>
    <property type="match status" value="1"/>
</dbReference>
<dbReference type="PANTHER" id="PTHR45766">
    <property type="entry name" value="DNA ANNEALING HELICASE AND ENDONUCLEASE ZRANB3 FAMILY MEMBER"/>
    <property type="match status" value="1"/>
</dbReference>
<evidence type="ECO:0000256" key="1">
    <source>
        <dbReference type="ARBA" id="ARBA00022801"/>
    </source>
</evidence>
<keyword evidence="5" id="KW-1185">Reference proteome</keyword>
<dbReference type="InterPro" id="IPR001650">
    <property type="entry name" value="Helicase_C-like"/>
</dbReference>
<dbReference type="SMART" id="SM00487">
    <property type="entry name" value="DEXDc"/>
    <property type="match status" value="1"/>
</dbReference>
<dbReference type="InterPro" id="IPR014001">
    <property type="entry name" value="Helicase_ATP-bd"/>
</dbReference>
<proteinExistence type="predicted"/>
<feature type="domain" description="Helicase ATP-binding" evidence="2">
    <location>
        <begin position="169"/>
        <end position="319"/>
    </location>
</feature>
<comment type="caution">
    <text evidence="4">The sequence shown here is derived from an EMBL/GenBank/DDBJ whole genome shotgun (WGS) entry which is preliminary data.</text>
</comment>
<dbReference type="NCBIfam" id="NF041062">
    <property type="entry name" value="DpdE"/>
    <property type="match status" value="1"/>
</dbReference>
<organism evidence="4 5">
    <name type="scientific">Gordonia rubripertincta</name>
    <name type="common">Rhodococcus corallinus</name>
    <dbReference type="NCBI Taxonomy" id="36822"/>
    <lineage>
        <taxon>Bacteria</taxon>
        <taxon>Bacillati</taxon>
        <taxon>Actinomycetota</taxon>
        <taxon>Actinomycetes</taxon>
        <taxon>Mycobacteriales</taxon>
        <taxon>Gordoniaceae</taxon>
        <taxon>Gordonia</taxon>
    </lineage>
</organism>
<dbReference type="InterPro" id="IPR027417">
    <property type="entry name" value="P-loop_NTPase"/>
</dbReference>
<gene>
    <name evidence="4" type="primary">dpdE</name>
    <name evidence="4" type="ORF">O4213_19775</name>
</gene>
<dbReference type="Pfam" id="PF00271">
    <property type="entry name" value="Helicase_C"/>
    <property type="match status" value="1"/>
</dbReference>
<keyword evidence="1" id="KW-0378">Hydrolase</keyword>
<evidence type="ECO:0000313" key="4">
    <source>
        <dbReference type="EMBL" id="MCZ4552243.1"/>
    </source>
</evidence>
<evidence type="ECO:0000259" key="3">
    <source>
        <dbReference type="PROSITE" id="PS51194"/>
    </source>
</evidence>
<protein>
    <submittedName>
        <fullName evidence="4">Protein DpdE</fullName>
    </submittedName>
</protein>
<dbReference type="Proteomes" id="UP001067235">
    <property type="component" value="Unassembled WGS sequence"/>
</dbReference>
<dbReference type="PROSITE" id="PS51192">
    <property type="entry name" value="HELICASE_ATP_BIND_1"/>
    <property type="match status" value="1"/>
</dbReference>